<accession>A0ABT3Z5D7</accession>
<dbReference type="RefSeq" id="WP_267652506.1">
    <property type="nucleotide sequence ID" value="NZ_JAOVZR010000001.1"/>
</dbReference>
<reference evidence="1" key="1">
    <citation type="submission" date="2022-10" db="EMBL/GenBank/DDBJ databases">
        <title>Hoeflea sp. G2-23, isolated from marine algae.</title>
        <authorList>
            <person name="Kristyanto S."/>
            <person name="Kim J.M."/>
            <person name="Jeon C.O."/>
        </authorList>
    </citation>
    <scope>NUCLEOTIDE SEQUENCE</scope>
    <source>
        <strain evidence="1">G2-23</strain>
    </source>
</reference>
<dbReference type="Proteomes" id="UP001073227">
    <property type="component" value="Unassembled WGS sequence"/>
</dbReference>
<proteinExistence type="predicted"/>
<name>A0ABT3Z5D7_9HYPH</name>
<sequence>MDSFRNSKRLALVTWLLVFVLALPVDLASAQQSAVQRAVKYVKEASVECASAKILFSRQKYKKFQSCMNGYALSPDPLPVSSPFKIRHKTGLYLRSSSGSSVRLMPQGEGDTWLWEDGERIINLRNGMVLQANTNGKTVSLALPDDPLGDRALWSSTVSNFAYRQAVALQSKAGSKSLRLKSGSSVHLVANAGSGAKSWRLMKAPPADLARITLKSIRALVTSTGQDENTKIALMSIELAFDLATMAGSGGGAGIGLKAGVTAAKAAGKKGVQALSKKIGKEIAEIAANRALKKTVGGLQKLAAKKAMKKMIKKHVALAASKKTKQKMLGRMGKYVSGKIAGAGGKAGLKKTAKEMAAEYAIKQAWQNSYNEAFKATHDGRSQSQYTSDFNEAEQVAEIERLKQESFERFYQAAAAPLRFAAVENVEEVVKKVMDSEGRKGNEGLIQGMLSPFIDDTRDELYIQLDGVRVYGGSRGIDIDKGDVHKIGKSLIFDRIKGVTIRLKEWDDHSSDDELGHLDINTTTLAGKEEYKGVLIYSTSEGSLYQLNFSVEPFAGIYEAGILADHEYGLRFIREVNSGISNQIRLQGEALEARRSAEVLRRQKETRDTMAQEGADGFRRYEAIAAWRKKAEAQCDYWDKSFKYAKDDTKRVGGIPTYYGRLARRMGIPGTWRAGKLTRFLERDDAETWRYTFLNSRRNGGYGSATGKGMDENGGRWSTTPRALFGPVRQSYSKDQLYQMYGKAQSCLGIFLVRKPGAGGRPVRRGFNDNAEQAETHLPVFQVKTGGLEAYAVNFLGEPVMWLRKIGAGPDYPDAYAQCEGSYDPDTKRHTNLTEDKLIGVWEGEATCRREELGPPPGVPPSGGPV</sequence>
<protein>
    <recommendedName>
        <fullName evidence="3">Ricin B lectin domain-containing protein</fullName>
    </recommendedName>
</protein>
<gene>
    <name evidence="1" type="ORF">OEG84_03835</name>
</gene>
<keyword evidence="2" id="KW-1185">Reference proteome</keyword>
<comment type="caution">
    <text evidence="1">The sequence shown here is derived from an EMBL/GenBank/DDBJ whole genome shotgun (WGS) entry which is preliminary data.</text>
</comment>
<evidence type="ECO:0008006" key="3">
    <source>
        <dbReference type="Google" id="ProtNLM"/>
    </source>
</evidence>
<dbReference type="EMBL" id="JAOVZR010000001">
    <property type="protein sequence ID" value="MCY0146868.1"/>
    <property type="molecule type" value="Genomic_DNA"/>
</dbReference>
<evidence type="ECO:0000313" key="2">
    <source>
        <dbReference type="Proteomes" id="UP001073227"/>
    </source>
</evidence>
<evidence type="ECO:0000313" key="1">
    <source>
        <dbReference type="EMBL" id="MCY0146868.1"/>
    </source>
</evidence>
<organism evidence="1 2">
    <name type="scientific">Hoeflea algicola</name>
    <dbReference type="NCBI Taxonomy" id="2983763"/>
    <lineage>
        <taxon>Bacteria</taxon>
        <taxon>Pseudomonadati</taxon>
        <taxon>Pseudomonadota</taxon>
        <taxon>Alphaproteobacteria</taxon>
        <taxon>Hyphomicrobiales</taxon>
        <taxon>Rhizobiaceae</taxon>
        <taxon>Hoeflea</taxon>
    </lineage>
</organism>